<dbReference type="Gene3D" id="3.40.630.30">
    <property type="match status" value="2"/>
</dbReference>
<dbReference type="SUPFAM" id="SSF55729">
    <property type="entry name" value="Acyl-CoA N-acyltransferases (Nat)"/>
    <property type="match status" value="2"/>
</dbReference>
<dbReference type="AlphaFoldDB" id="A0A5C7IAS3"/>
<accession>A0A5C7IAS3</accession>
<dbReference type="PANTHER" id="PTHR46067:SF16">
    <property type="entry name" value="N-ACETYLTRANSFERASE DOMAIN-CONTAINING PROTEIN"/>
    <property type="match status" value="1"/>
</dbReference>
<dbReference type="Proteomes" id="UP000323000">
    <property type="component" value="Chromosome 3"/>
</dbReference>
<dbReference type="InterPro" id="IPR016181">
    <property type="entry name" value="Acyl_CoA_acyltransferase"/>
</dbReference>
<reference evidence="3" key="1">
    <citation type="journal article" date="2019" name="Gigascience">
        <title>De novo genome assembly of the endangered Acer yangbiense, a plant species with extremely small populations endemic to Yunnan Province, China.</title>
        <authorList>
            <person name="Yang J."/>
            <person name="Wariss H.M."/>
            <person name="Tao L."/>
            <person name="Zhang R."/>
            <person name="Yun Q."/>
            <person name="Hollingsworth P."/>
            <person name="Dao Z."/>
            <person name="Luo G."/>
            <person name="Guo H."/>
            <person name="Ma Y."/>
            <person name="Sun W."/>
        </authorList>
    </citation>
    <scope>NUCLEOTIDE SEQUENCE [LARGE SCALE GENOMIC DNA]</scope>
    <source>
        <strain evidence="3">cv. Malutang</strain>
    </source>
</reference>
<protein>
    <recommendedName>
        <fullName evidence="1">N-acetyltransferase domain-containing protein</fullName>
    </recommendedName>
</protein>
<name>A0A5C7IAS3_9ROSI</name>
<dbReference type="Pfam" id="PF13302">
    <property type="entry name" value="Acetyltransf_3"/>
    <property type="match status" value="2"/>
</dbReference>
<dbReference type="GO" id="GO:0016747">
    <property type="term" value="F:acyltransferase activity, transferring groups other than amino-acyl groups"/>
    <property type="evidence" value="ECO:0007669"/>
    <property type="project" value="InterPro"/>
</dbReference>
<sequence length="326" mass="37136">MENESSSSSAVTLRPFKLSDVDDFMIWAGDDQVMRHLRWNIFTSKEEALTYIKDVCIPHPWRRSICIRDRSIGFVSIFPGSGNDRCRADVGYAVAQDFWGQGVATKAVKIALGEVFKDFPEVVRLQAYVDVENKASQRVLEKVGFLQEEMEIDSSTIILRPFKLSDVDNFMIWASDDQVMRPVKWNTFTSEEEALIYIKDVCIPHPWCRSICILDRSIGIILIYTGSGDDRCRADIGYAVALEFWGQGIATKAVKIALSEVSKDFPEVVRLQAYVDVQNKASQRVLEKVGFLQEGLLRNYCYLKGQIKDLYIYSFLLTDSSNIQEC</sequence>
<comment type="caution">
    <text evidence="2">The sequence shown here is derived from an EMBL/GenBank/DDBJ whole genome shotgun (WGS) entry which is preliminary data.</text>
</comment>
<organism evidence="2 3">
    <name type="scientific">Acer yangbiense</name>
    <dbReference type="NCBI Taxonomy" id="1000413"/>
    <lineage>
        <taxon>Eukaryota</taxon>
        <taxon>Viridiplantae</taxon>
        <taxon>Streptophyta</taxon>
        <taxon>Embryophyta</taxon>
        <taxon>Tracheophyta</taxon>
        <taxon>Spermatophyta</taxon>
        <taxon>Magnoliopsida</taxon>
        <taxon>eudicotyledons</taxon>
        <taxon>Gunneridae</taxon>
        <taxon>Pentapetalae</taxon>
        <taxon>rosids</taxon>
        <taxon>malvids</taxon>
        <taxon>Sapindales</taxon>
        <taxon>Sapindaceae</taxon>
        <taxon>Hippocastanoideae</taxon>
        <taxon>Acereae</taxon>
        <taxon>Acer</taxon>
    </lineage>
</organism>
<gene>
    <name evidence="2" type="ORF">EZV62_007114</name>
</gene>
<evidence type="ECO:0000313" key="3">
    <source>
        <dbReference type="Proteomes" id="UP000323000"/>
    </source>
</evidence>
<evidence type="ECO:0000259" key="1">
    <source>
        <dbReference type="PROSITE" id="PS51186"/>
    </source>
</evidence>
<feature type="domain" description="N-acetyltransferase" evidence="1">
    <location>
        <begin position="11"/>
        <end position="164"/>
    </location>
</feature>
<dbReference type="PANTHER" id="PTHR46067">
    <property type="entry name" value="ACYL-COA N-ACYLTRANSFERASES (NAT) SUPERFAMILY PROTEIN"/>
    <property type="match status" value="1"/>
</dbReference>
<evidence type="ECO:0000313" key="2">
    <source>
        <dbReference type="EMBL" id="TXG65839.1"/>
    </source>
</evidence>
<keyword evidence="3" id="KW-1185">Reference proteome</keyword>
<dbReference type="PROSITE" id="PS51186">
    <property type="entry name" value="GNAT"/>
    <property type="match status" value="2"/>
</dbReference>
<dbReference type="InterPro" id="IPR000182">
    <property type="entry name" value="GNAT_dom"/>
</dbReference>
<feature type="domain" description="N-acetyltransferase" evidence="1">
    <location>
        <begin position="157"/>
        <end position="318"/>
    </location>
</feature>
<dbReference type="OrthoDB" id="630895at2759"/>
<proteinExistence type="predicted"/>
<dbReference type="EMBL" id="VAHF01000003">
    <property type="protein sequence ID" value="TXG65839.1"/>
    <property type="molecule type" value="Genomic_DNA"/>
</dbReference>